<name>A0A6C0R861_9BACT</name>
<sequence length="387" mass="45124">MRIKLITIAILFLVFLSCHNNNYKETEKVKSIKINPSKGQSISIEEFATELTFLKLETSQRSLFSNINKIVVNKLGIFILDKYDTRKVFHFSSNGKFINSIGMAGKGNGEYILPTDFLVNEKNQHVEIVDNFTRSNYFYDIDGNFIKRIHYKDYRITSFIHIPNSYYLIKLGDNKGLSFENSHFIITNDQMNKAKVEFCPVEYDCDLININPFSNSFKNKLFFTYGFDNMIYEFMDNTATPRYKVDFGEKELNHEDLNHGDKYVISRLMSQDRSGYINNLIYTGNELFFNFLYNKDNFLYVFNINSENSVLISKLRLNNEFQLQNRLLAIYDGYIIMKIDASQLCKQGHEGAPITQNKSYGFLTIDELKENVKPGDNPILILFKTEI</sequence>
<keyword evidence="2" id="KW-1185">Reference proteome</keyword>
<dbReference type="Proteomes" id="UP000474630">
    <property type="component" value="Chromosome"/>
</dbReference>
<dbReference type="KEGG" id="drc:G0Q07_01905"/>
<dbReference type="PROSITE" id="PS51257">
    <property type="entry name" value="PROKAR_LIPOPROTEIN"/>
    <property type="match status" value="1"/>
</dbReference>
<dbReference type="Gene3D" id="2.120.10.30">
    <property type="entry name" value="TolB, C-terminal domain"/>
    <property type="match status" value="1"/>
</dbReference>
<dbReference type="RefSeq" id="WP_163344490.1">
    <property type="nucleotide sequence ID" value="NZ_CP048409.1"/>
</dbReference>
<organism evidence="1 2">
    <name type="scientific">Draconibacterium halophilum</name>
    <dbReference type="NCBI Taxonomy" id="2706887"/>
    <lineage>
        <taxon>Bacteria</taxon>
        <taxon>Pseudomonadati</taxon>
        <taxon>Bacteroidota</taxon>
        <taxon>Bacteroidia</taxon>
        <taxon>Marinilabiliales</taxon>
        <taxon>Prolixibacteraceae</taxon>
        <taxon>Draconibacterium</taxon>
    </lineage>
</organism>
<evidence type="ECO:0000313" key="1">
    <source>
        <dbReference type="EMBL" id="QIA06558.1"/>
    </source>
</evidence>
<dbReference type="Pfam" id="PF17170">
    <property type="entry name" value="DUF5128"/>
    <property type="match status" value="1"/>
</dbReference>
<reference evidence="1 2" key="1">
    <citation type="submission" date="2020-02" db="EMBL/GenBank/DDBJ databases">
        <title>Genome sequencing for Draconibacterium sp. strain M1.</title>
        <authorList>
            <person name="Park S.-J."/>
        </authorList>
    </citation>
    <scope>NUCLEOTIDE SEQUENCE [LARGE SCALE GENOMIC DNA]</scope>
    <source>
        <strain evidence="1 2">M1</strain>
    </source>
</reference>
<accession>A0A6C0R861</accession>
<dbReference type="EMBL" id="CP048409">
    <property type="protein sequence ID" value="QIA06558.1"/>
    <property type="molecule type" value="Genomic_DNA"/>
</dbReference>
<evidence type="ECO:0000313" key="2">
    <source>
        <dbReference type="Proteomes" id="UP000474630"/>
    </source>
</evidence>
<protein>
    <submittedName>
        <fullName evidence="1">6-bladed beta-propeller</fullName>
    </submittedName>
</protein>
<gene>
    <name evidence="1" type="ORF">G0Q07_01905</name>
</gene>
<dbReference type="AlphaFoldDB" id="A0A6C0R861"/>
<proteinExistence type="predicted"/>
<dbReference type="InterPro" id="IPR011042">
    <property type="entry name" value="6-blade_b-propeller_TolB-like"/>
</dbReference>